<dbReference type="InterPro" id="IPR051532">
    <property type="entry name" value="Ester_Hydrolysis_Enzymes"/>
</dbReference>
<dbReference type="EMBL" id="LS483426">
    <property type="protein sequence ID" value="SQH25446.1"/>
    <property type="molecule type" value="Genomic_DNA"/>
</dbReference>
<evidence type="ECO:0000259" key="2">
    <source>
        <dbReference type="Pfam" id="PF22753"/>
    </source>
</evidence>
<reference evidence="3 4" key="1">
    <citation type="submission" date="2018-06" db="EMBL/GenBank/DDBJ databases">
        <authorList>
            <consortium name="Pathogen Informatics"/>
            <person name="Doyle S."/>
        </authorList>
    </citation>
    <scope>NUCLEOTIDE SEQUENCE [LARGE SCALE GENOMIC DNA]</scope>
    <source>
        <strain evidence="3 4">NCTC10529</strain>
    </source>
</reference>
<sequence>MNISHLIFTLLCSSSTNNPCAAMVQKAQLNAPVAVVQTSWQQKLRELNQPNNNDGVMRKFRIVQIGDSHTAGDYFTNQLRTRLQAQWGNGGIGWVFPAPVGGQRSATVRYQNNGWTTSSTRTTTADFPLGGVLAQSAPNASLTIEAASDDANTVGLQNIEVWAKPIAAPQTITVNGQPFDIASPDWQRLNIDTVLPLTINADAFPWQLGAINIENRKNGVTVSAMGVNGAQLSQWSKWRPNWTDDLKQTQADLVILAYGTNEAFNDKLDIAQTEATWQRTIQQIKATLPNAGILIVGAPESLKSKTGECGVRPIQLTAVQAMQQRVAYNENVLFWSWENAMGGECSMTSWISQGLAANDGVHFKALGYQTAADQLANYLIDLAR</sequence>
<dbReference type="InterPro" id="IPR036514">
    <property type="entry name" value="SGNH_hydro_sf"/>
</dbReference>
<dbReference type="InterPro" id="IPR013830">
    <property type="entry name" value="SGNH_hydro"/>
</dbReference>
<accession>A0AAX2J4V0</accession>
<protein>
    <recommendedName>
        <fullName evidence="5">SGNH hydrolase-type esterase domain-containing protein</fullName>
    </recommendedName>
</protein>
<dbReference type="Gene3D" id="2.60.120.1360">
    <property type="match status" value="1"/>
</dbReference>
<dbReference type="PANTHER" id="PTHR30383:SF29">
    <property type="entry name" value="SGNH HYDROLASE-TYPE ESTERASE DOMAIN-CONTAINING PROTEIN"/>
    <property type="match status" value="1"/>
</dbReference>
<dbReference type="RefSeq" id="WP_003786561.1">
    <property type="nucleotide sequence ID" value="NZ_CP045141.1"/>
</dbReference>
<organism evidence="3 4">
    <name type="scientific">Kingella kingae</name>
    <dbReference type="NCBI Taxonomy" id="504"/>
    <lineage>
        <taxon>Bacteria</taxon>
        <taxon>Pseudomonadati</taxon>
        <taxon>Pseudomonadota</taxon>
        <taxon>Betaproteobacteria</taxon>
        <taxon>Neisseriales</taxon>
        <taxon>Neisseriaceae</taxon>
        <taxon>Kingella</taxon>
    </lineage>
</organism>
<dbReference type="Pfam" id="PF22753">
    <property type="entry name" value="Ape1_N"/>
    <property type="match status" value="1"/>
</dbReference>
<dbReference type="PANTHER" id="PTHR30383">
    <property type="entry name" value="THIOESTERASE 1/PROTEASE 1/LYSOPHOSPHOLIPASE L1"/>
    <property type="match status" value="1"/>
</dbReference>
<dbReference type="GeneID" id="93262924"/>
<feature type="domain" description="Peptidoglycan O-acetylesterase N-terminal" evidence="2">
    <location>
        <begin position="90"/>
        <end position="198"/>
    </location>
</feature>
<evidence type="ECO:0008006" key="5">
    <source>
        <dbReference type="Google" id="ProtNLM"/>
    </source>
</evidence>
<dbReference type="Proteomes" id="UP000248598">
    <property type="component" value="Chromosome 1"/>
</dbReference>
<name>A0AAX2J4V0_KINKI</name>
<evidence type="ECO:0000259" key="1">
    <source>
        <dbReference type="Pfam" id="PF13472"/>
    </source>
</evidence>
<dbReference type="GO" id="GO:0016788">
    <property type="term" value="F:hydrolase activity, acting on ester bonds"/>
    <property type="evidence" value="ECO:0007669"/>
    <property type="project" value="UniProtKB-ARBA"/>
</dbReference>
<dbReference type="SUPFAM" id="SSF52266">
    <property type="entry name" value="SGNH hydrolase"/>
    <property type="match status" value="1"/>
</dbReference>
<dbReference type="InterPro" id="IPR055041">
    <property type="entry name" value="Ape1_N"/>
</dbReference>
<dbReference type="Pfam" id="PF13472">
    <property type="entry name" value="Lipase_GDSL_2"/>
    <property type="match status" value="1"/>
</dbReference>
<dbReference type="AlphaFoldDB" id="A0AAX2J4V0"/>
<proteinExistence type="predicted"/>
<feature type="domain" description="SGNH hydrolase-type esterase" evidence="1">
    <location>
        <begin position="217"/>
        <end position="369"/>
    </location>
</feature>
<dbReference type="Gene3D" id="3.40.50.1110">
    <property type="entry name" value="SGNH hydrolase"/>
    <property type="match status" value="1"/>
</dbReference>
<evidence type="ECO:0000313" key="4">
    <source>
        <dbReference type="Proteomes" id="UP000248598"/>
    </source>
</evidence>
<gene>
    <name evidence="3" type="ORF">NCTC10529_01645</name>
</gene>
<evidence type="ECO:0000313" key="3">
    <source>
        <dbReference type="EMBL" id="SQH25446.1"/>
    </source>
</evidence>